<accession>A0ACD3AEI6</accession>
<dbReference type="Proteomes" id="UP000308600">
    <property type="component" value="Unassembled WGS sequence"/>
</dbReference>
<evidence type="ECO:0000313" key="2">
    <source>
        <dbReference type="Proteomes" id="UP000308600"/>
    </source>
</evidence>
<protein>
    <submittedName>
        <fullName evidence="1">Alpha/beta-hydrolase</fullName>
    </submittedName>
</protein>
<keyword evidence="2" id="KW-1185">Reference proteome</keyword>
<sequence length="374" mass="40801">MSNFMPSLEGFAKGTFATVAGLSTLSAGLLWYGQNYLIYPSAFPQGSRVDVATPEEYGIPFQHLTLETEDKVSLKCYLLPQQSDLADLYPEALRVPGNSPQTGDEFISSRPTVIMFHGNGGNHGHRIPLAKIFFMKMRCNVLMMSYRGYGHSEGSPSEKGIRMDAQAALNYLLSDPRFSQTPIILYGQSIGGAVSIDLASRNPDKIAALILENTFTSLPDLIPHALPVLSRVTFLCHQKWDSASKISLIPATTPILMLSGKKDQLIPREHMSALWEIVTKRGQGKKGSGSSSNEGKGMERGKYIEFEFGDHSACIHLASFFGVGVDCVWDVLDDTCVQPGYWAAIAEFVASLGDDTRLTPPPSSSSSAPKPVRF</sequence>
<organism evidence="1 2">
    <name type="scientific">Pluteus cervinus</name>
    <dbReference type="NCBI Taxonomy" id="181527"/>
    <lineage>
        <taxon>Eukaryota</taxon>
        <taxon>Fungi</taxon>
        <taxon>Dikarya</taxon>
        <taxon>Basidiomycota</taxon>
        <taxon>Agaricomycotina</taxon>
        <taxon>Agaricomycetes</taxon>
        <taxon>Agaricomycetidae</taxon>
        <taxon>Agaricales</taxon>
        <taxon>Pluteineae</taxon>
        <taxon>Pluteaceae</taxon>
        <taxon>Pluteus</taxon>
    </lineage>
</organism>
<evidence type="ECO:0000313" key="1">
    <source>
        <dbReference type="EMBL" id="TFK63941.1"/>
    </source>
</evidence>
<dbReference type="EMBL" id="ML208497">
    <property type="protein sequence ID" value="TFK63941.1"/>
    <property type="molecule type" value="Genomic_DNA"/>
</dbReference>
<name>A0ACD3AEI6_9AGAR</name>
<gene>
    <name evidence="1" type="ORF">BDN72DRAFT_775303</name>
</gene>
<proteinExistence type="predicted"/>
<reference evidence="1 2" key="1">
    <citation type="journal article" date="2019" name="Nat. Ecol. Evol.">
        <title>Megaphylogeny resolves global patterns of mushroom evolution.</title>
        <authorList>
            <person name="Varga T."/>
            <person name="Krizsan K."/>
            <person name="Foldi C."/>
            <person name="Dima B."/>
            <person name="Sanchez-Garcia M."/>
            <person name="Sanchez-Ramirez S."/>
            <person name="Szollosi G.J."/>
            <person name="Szarkandi J.G."/>
            <person name="Papp V."/>
            <person name="Albert L."/>
            <person name="Andreopoulos W."/>
            <person name="Angelini C."/>
            <person name="Antonin V."/>
            <person name="Barry K.W."/>
            <person name="Bougher N.L."/>
            <person name="Buchanan P."/>
            <person name="Buyck B."/>
            <person name="Bense V."/>
            <person name="Catcheside P."/>
            <person name="Chovatia M."/>
            <person name="Cooper J."/>
            <person name="Damon W."/>
            <person name="Desjardin D."/>
            <person name="Finy P."/>
            <person name="Geml J."/>
            <person name="Haridas S."/>
            <person name="Hughes K."/>
            <person name="Justo A."/>
            <person name="Karasinski D."/>
            <person name="Kautmanova I."/>
            <person name="Kiss B."/>
            <person name="Kocsube S."/>
            <person name="Kotiranta H."/>
            <person name="LaButti K.M."/>
            <person name="Lechner B.E."/>
            <person name="Liimatainen K."/>
            <person name="Lipzen A."/>
            <person name="Lukacs Z."/>
            <person name="Mihaltcheva S."/>
            <person name="Morgado L.N."/>
            <person name="Niskanen T."/>
            <person name="Noordeloos M.E."/>
            <person name="Ohm R.A."/>
            <person name="Ortiz-Santana B."/>
            <person name="Ovrebo C."/>
            <person name="Racz N."/>
            <person name="Riley R."/>
            <person name="Savchenko A."/>
            <person name="Shiryaev A."/>
            <person name="Soop K."/>
            <person name="Spirin V."/>
            <person name="Szebenyi C."/>
            <person name="Tomsovsky M."/>
            <person name="Tulloss R.E."/>
            <person name="Uehling J."/>
            <person name="Grigoriev I.V."/>
            <person name="Vagvolgyi C."/>
            <person name="Papp T."/>
            <person name="Martin F.M."/>
            <person name="Miettinen O."/>
            <person name="Hibbett D.S."/>
            <person name="Nagy L.G."/>
        </authorList>
    </citation>
    <scope>NUCLEOTIDE SEQUENCE [LARGE SCALE GENOMIC DNA]</scope>
    <source>
        <strain evidence="1 2">NL-1719</strain>
    </source>
</reference>